<keyword evidence="1" id="KW-0472">Membrane</keyword>
<name>A0A9P0A8B6_BEMTA</name>
<accession>A0A9P0A8B6</accession>
<proteinExistence type="predicted"/>
<dbReference type="Proteomes" id="UP001152759">
    <property type="component" value="Chromosome 2"/>
</dbReference>
<evidence type="ECO:0000256" key="1">
    <source>
        <dbReference type="SAM" id="Phobius"/>
    </source>
</evidence>
<reference evidence="2" key="1">
    <citation type="submission" date="2021-12" db="EMBL/GenBank/DDBJ databases">
        <authorList>
            <person name="King R."/>
        </authorList>
    </citation>
    <scope>NUCLEOTIDE SEQUENCE</scope>
</reference>
<keyword evidence="3" id="KW-1185">Reference proteome</keyword>
<dbReference type="EMBL" id="OU963863">
    <property type="protein sequence ID" value="CAH0385243.1"/>
    <property type="molecule type" value="Genomic_DNA"/>
</dbReference>
<evidence type="ECO:0000313" key="2">
    <source>
        <dbReference type="EMBL" id="CAH0385243.1"/>
    </source>
</evidence>
<evidence type="ECO:0000313" key="3">
    <source>
        <dbReference type="Proteomes" id="UP001152759"/>
    </source>
</evidence>
<protein>
    <submittedName>
        <fullName evidence="2">Uncharacterized protein</fullName>
    </submittedName>
</protein>
<sequence>SRSGIADTWYTTQCKDSATAKDHSSFALAQISTDRKTLRATGEKMMNPHILGVTLILANVVYAVVAGPTVYVKNEEDKFQPDLLPVSSTVIPLSIYKVGYEVSVTSDNKHDKLDTPAKLITVNSKKKYQQEKTQAKIKQVSKAEFEKQKSET</sequence>
<gene>
    <name evidence="2" type="ORF">BEMITA_LOCUS4493</name>
</gene>
<feature type="transmembrane region" description="Helical" evidence="1">
    <location>
        <begin position="50"/>
        <end position="72"/>
    </location>
</feature>
<dbReference type="AlphaFoldDB" id="A0A9P0A8B6"/>
<organism evidence="2 3">
    <name type="scientific">Bemisia tabaci</name>
    <name type="common">Sweetpotato whitefly</name>
    <name type="synonym">Aleurodes tabaci</name>
    <dbReference type="NCBI Taxonomy" id="7038"/>
    <lineage>
        <taxon>Eukaryota</taxon>
        <taxon>Metazoa</taxon>
        <taxon>Ecdysozoa</taxon>
        <taxon>Arthropoda</taxon>
        <taxon>Hexapoda</taxon>
        <taxon>Insecta</taxon>
        <taxon>Pterygota</taxon>
        <taxon>Neoptera</taxon>
        <taxon>Paraneoptera</taxon>
        <taxon>Hemiptera</taxon>
        <taxon>Sternorrhyncha</taxon>
        <taxon>Aleyrodoidea</taxon>
        <taxon>Aleyrodidae</taxon>
        <taxon>Aleyrodinae</taxon>
        <taxon>Bemisia</taxon>
    </lineage>
</organism>
<feature type="non-terminal residue" evidence="2">
    <location>
        <position position="1"/>
    </location>
</feature>
<keyword evidence="1" id="KW-0812">Transmembrane</keyword>
<keyword evidence="1" id="KW-1133">Transmembrane helix</keyword>